<sequence>MSWRLRLMRNGPGQTIRRIGRAVTKAAQALTSDLIRSTTEDEQELEGNQARTGEEGCADVEEQRDQSGDGDRAETDQEDDSEEGSENSDTSTVGTSAKIRLRRQHKKRFYQGRDDVYAHQYVYRILAEAGIYQQPRETTEGECNKYQTTTFTMVETTLSVLRAMRALDAKNRGQLMTRVATLISSEAQPLSPGVLYR</sequence>
<dbReference type="KEGG" id="vde:111249620"/>
<evidence type="ECO:0000313" key="3">
    <source>
        <dbReference type="Proteomes" id="UP000594260"/>
    </source>
</evidence>
<dbReference type="RefSeq" id="XP_022659438.1">
    <property type="nucleotide sequence ID" value="XM_022803703.1"/>
</dbReference>
<protein>
    <submittedName>
        <fullName evidence="2">Uncharacterized protein</fullName>
    </submittedName>
</protein>
<proteinExistence type="predicted"/>
<evidence type="ECO:0000256" key="1">
    <source>
        <dbReference type="SAM" id="MobiDB-lite"/>
    </source>
</evidence>
<evidence type="ECO:0000313" key="2">
    <source>
        <dbReference type="EnsemblMetazoa" id="XP_022659440"/>
    </source>
</evidence>
<dbReference type="InParanoid" id="A0A7M7K087"/>
<organism evidence="2 3">
    <name type="scientific">Varroa destructor</name>
    <name type="common">Honeybee mite</name>
    <dbReference type="NCBI Taxonomy" id="109461"/>
    <lineage>
        <taxon>Eukaryota</taxon>
        <taxon>Metazoa</taxon>
        <taxon>Ecdysozoa</taxon>
        <taxon>Arthropoda</taxon>
        <taxon>Chelicerata</taxon>
        <taxon>Arachnida</taxon>
        <taxon>Acari</taxon>
        <taxon>Parasitiformes</taxon>
        <taxon>Mesostigmata</taxon>
        <taxon>Gamasina</taxon>
        <taxon>Dermanyssoidea</taxon>
        <taxon>Varroidae</taxon>
        <taxon>Varroa</taxon>
    </lineage>
</organism>
<dbReference type="RefSeq" id="XP_022659440.1">
    <property type="nucleotide sequence ID" value="XM_022803705.1"/>
</dbReference>
<feature type="compositionally biased region" description="Acidic residues" evidence="1">
    <location>
        <begin position="76"/>
        <end position="86"/>
    </location>
</feature>
<reference evidence="2" key="1">
    <citation type="submission" date="2021-01" db="UniProtKB">
        <authorList>
            <consortium name="EnsemblMetazoa"/>
        </authorList>
    </citation>
    <scope>IDENTIFICATION</scope>
</reference>
<name>A0A7M7K087_VARDE</name>
<dbReference type="GeneID" id="111249620"/>
<keyword evidence="3" id="KW-1185">Reference proteome</keyword>
<dbReference type="AlphaFoldDB" id="A0A7M7K087"/>
<dbReference type="EnsemblMetazoa" id="XM_022803703">
    <property type="protein sequence ID" value="XP_022659438"/>
    <property type="gene ID" value="LOC111249620"/>
</dbReference>
<dbReference type="Proteomes" id="UP000594260">
    <property type="component" value="Unplaced"/>
</dbReference>
<feature type="compositionally biased region" description="Basic and acidic residues" evidence="1">
    <location>
        <begin position="61"/>
        <end position="75"/>
    </location>
</feature>
<accession>A0A7M7K087</accession>
<dbReference type="EnsemblMetazoa" id="XM_022803705">
    <property type="protein sequence ID" value="XP_022659440"/>
    <property type="gene ID" value="LOC111249620"/>
</dbReference>
<dbReference type="RefSeq" id="XP_022659439.1">
    <property type="nucleotide sequence ID" value="XM_022803704.1"/>
</dbReference>
<feature type="region of interest" description="Disordered" evidence="1">
    <location>
        <begin position="33"/>
        <end position="98"/>
    </location>
</feature>
<dbReference type="EnsemblMetazoa" id="XM_022803704">
    <property type="protein sequence ID" value="XP_022659439"/>
    <property type="gene ID" value="LOC111249620"/>
</dbReference>
<dbReference type="OrthoDB" id="10434724at2759"/>